<gene>
    <name evidence="3" type="ORF">C5F46_03745</name>
</gene>
<dbReference type="SMART" id="SM00422">
    <property type="entry name" value="HTH_MERR"/>
    <property type="match status" value="1"/>
</dbReference>
<dbReference type="OrthoDB" id="9810140at2"/>
<evidence type="ECO:0000256" key="1">
    <source>
        <dbReference type="ARBA" id="ARBA00023125"/>
    </source>
</evidence>
<feature type="domain" description="HTH merR-type" evidence="2">
    <location>
        <begin position="10"/>
        <end position="78"/>
    </location>
</feature>
<dbReference type="GO" id="GO:0003677">
    <property type="term" value="F:DNA binding"/>
    <property type="evidence" value="ECO:0007669"/>
    <property type="project" value="UniProtKB-KW"/>
</dbReference>
<dbReference type="Proteomes" id="UP000241899">
    <property type="component" value="Unassembled WGS sequence"/>
</dbReference>
<dbReference type="AlphaFoldDB" id="A0A2T4JL56"/>
<evidence type="ECO:0000313" key="4">
    <source>
        <dbReference type="Proteomes" id="UP000241899"/>
    </source>
</evidence>
<name>A0A2T4JL56_9RHOB</name>
<dbReference type="PANTHER" id="PTHR30204:SF15">
    <property type="entry name" value="BLL5018 PROTEIN"/>
    <property type="match status" value="1"/>
</dbReference>
<evidence type="ECO:0000313" key="3">
    <source>
        <dbReference type="EMBL" id="PTE18497.1"/>
    </source>
</evidence>
<proteinExistence type="predicted"/>
<dbReference type="PANTHER" id="PTHR30204">
    <property type="entry name" value="REDOX-CYCLING DRUG-SENSING TRANSCRIPTIONAL ACTIVATOR SOXR"/>
    <property type="match status" value="1"/>
</dbReference>
<dbReference type="PROSITE" id="PS50937">
    <property type="entry name" value="HTH_MERR_2"/>
    <property type="match status" value="1"/>
</dbReference>
<dbReference type="CDD" id="cd04765">
    <property type="entry name" value="HTH_MlrA-like_sg2"/>
    <property type="match status" value="1"/>
</dbReference>
<evidence type="ECO:0000259" key="2">
    <source>
        <dbReference type="PROSITE" id="PS50937"/>
    </source>
</evidence>
<reference evidence="3 4" key="1">
    <citation type="submission" date="2018-03" db="EMBL/GenBank/DDBJ databases">
        <title>Rhodobacter veldkampii.</title>
        <authorList>
            <person name="Meyer T.E."/>
            <person name="Miller S."/>
            <person name="Lodha T."/>
            <person name="Gandham S."/>
            <person name="Chintalapati S."/>
            <person name="Chintalapati V.R."/>
        </authorList>
    </citation>
    <scope>NUCLEOTIDE SEQUENCE [LARGE SCALE GENOMIC DNA]</scope>
    <source>
        <strain evidence="3 4">DSM 11550</strain>
    </source>
</reference>
<keyword evidence="4" id="KW-1185">Reference proteome</keyword>
<dbReference type="SUPFAM" id="SSF46955">
    <property type="entry name" value="Putative DNA-binding domain"/>
    <property type="match status" value="1"/>
</dbReference>
<comment type="caution">
    <text evidence="3">The sequence shown here is derived from an EMBL/GenBank/DDBJ whole genome shotgun (WGS) entry which is preliminary data.</text>
</comment>
<dbReference type="Gene3D" id="1.10.1660.10">
    <property type="match status" value="1"/>
</dbReference>
<dbReference type="RefSeq" id="WP_107324028.1">
    <property type="nucleotide sequence ID" value="NZ_PZKF01000006.1"/>
</dbReference>
<accession>A0A2T4JL56</accession>
<dbReference type="InterPro" id="IPR047057">
    <property type="entry name" value="MerR_fam"/>
</dbReference>
<organism evidence="3 4">
    <name type="scientific">Phaeovulum veldkampii DSM 11550</name>
    <dbReference type="NCBI Taxonomy" id="1185920"/>
    <lineage>
        <taxon>Bacteria</taxon>
        <taxon>Pseudomonadati</taxon>
        <taxon>Pseudomonadota</taxon>
        <taxon>Alphaproteobacteria</taxon>
        <taxon>Rhodobacterales</taxon>
        <taxon>Paracoccaceae</taxon>
        <taxon>Phaeovulum</taxon>
    </lineage>
</organism>
<protein>
    <submittedName>
        <fullName evidence="3">MerR family transcriptional regulator</fullName>
    </submittedName>
</protein>
<dbReference type="EMBL" id="PZKF01000006">
    <property type="protein sequence ID" value="PTE18497.1"/>
    <property type="molecule type" value="Genomic_DNA"/>
</dbReference>
<dbReference type="InterPro" id="IPR009061">
    <property type="entry name" value="DNA-bd_dom_put_sf"/>
</dbReference>
<dbReference type="Pfam" id="PF13411">
    <property type="entry name" value="MerR_1"/>
    <property type="match status" value="1"/>
</dbReference>
<sequence>MSKSADAFRTISEVAEILATPAHVLRFWESKFPQVKPVKRAGGRRYYRPADVVLLQAIKQLLHDQGMTIRGVQKILREQGARKLLEISGLGLLAETEAAAPDPAPAPVAPDPAPQRVIRRRLPPPETQQPTLDLFAAPPDDAEAPMALDVVPEPEAEAAVVALPRAPAPAPSIHVRLITGGRLATAQRPAARALRARGQALRARLASADPTRQG</sequence>
<dbReference type="InterPro" id="IPR000551">
    <property type="entry name" value="MerR-type_HTH_dom"/>
</dbReference>
<keyword evidence="1" id="KW-0238">DNA-binding</keyword>
<dbReference type="GO" id="GO:0003700">
    <property type="term" value="F:DNA-binding transcription factor activity"/>
    <property type="evidence" value="ECO:0007669"/>
    <property type="project" value="InterPro"/>
</dbReference>